<proteinExistence type="predicted"/>
<evidence type="ECO:0000313" key="1">
    <source>
        <dbReference type="EMBL" id="GBP63294.1"/>
    </source>
</evidence>
<accession>A0A4C1XLA0</accession>
<reference evidence="1 2" key="1">
    <citation type="journal article" date="2019" name="Commun. Biol.">
        <title>The bagworm genome reveals a unique fibroin gene that provides high tensile strength.</title>
        <authorList>
            <person name="Kono N."/>
            <person name="Nakamura H."/>
            <person name="Ohtoshi R."/>
            <person name="Tomita M."/>
            <person name="Numata K."/>
            <person name="Arakawa K."/>
        </authorList>
    </citation>
    <scope>NUCLEOTIDE SEQUENCE [LARGE SCALE GENOMIC DNA]</scope>
</reference>
<dbReference type="EMBL" id="BGZK01000866">
    <property type="protein sequence ID" value="GBP63294.1"/>
    <property type="molecule type" value="Genomic_DNA"/>
</dbReference>
<comment type="caution">
    <text evidence="1">The sequence shown here is derived from an EMBL/GenBank/DDBJ whole genome shotgun (WGS) entry which is preliminary data.</text>
</comment>
<evidence type="ECO:0000313" key="2">
    <source>
        <dbReference type="Proteomes" id="UP000299102"/>
    </source>
</evidence>
<organism evidence="1 2">
    <name type="scientific">Eumeta variegata</name>
    <name type="common">Bagworm moth</name>
    <name type="synonym">Eumeta japonica</name>
    <dbReference type="NCBI Taxonomy" id="151549"/>
    <lineage>
        <taxon>Eukaryota</taxon>
        <taxon>Metazoa</taxon>
        <taxon>Ecdysozoa</taxon>
        <taxon>Arthropoda</taxon>
        <taxon>Hexapoda</taxon>
        <taxon>Insecta</taxon>
        <taxon>Pterygota</taxon>
        <taxon>Neoptera</taxon>
        <taxon>Endopterygota</taxon>
        <taxon>Lepidoptera</taxon>
        <taxon>Glossata</taxon>
        <taxon>Ditrysia</taxon>
        <taxon>Tineoidea</taxon>
        <taxon>Psychidae</taxon>
        <taxon>Oiketicinae</taxon>
        <taxon>Eumeta</taxon>
    </lineage>
</organism>
<sequence>MEIEFRPEFSGTLKISAIIIAEHGRVVFRRADTGVRASRGGAGRELALYYLSSSSAYVQYDEVGNRDIFNASTRHAAVEPQLLVP</sequence>
<name>A0A4C1XLA0_EUMVA</name>
<dbReference type="Proteomes" id="UP000299102">
    <property type="component" value="Unassembled WGS sequence"/>
</dbReference>
<dbReference type="AlphaFoldDB" id="A0A4C1XLA0"/>
<keyword evidence="2" id="KW-1185">Reference proteome</keyword>
<gene>
    <name evidence="1" type="ORF">EVAR_26608_1</name>
</gene>
<protein>
    <submittedName>
        <fullName evidence="1">Uncharacterized protein</fullName>
    </submittedName>
</protein>